<proteinExistence type="predicted"/>
<geneLocation type="plasmid" evidence="1 2">
    <name>unnamed1</name>
</geneLocation>
<accession>A0ABZ0UR56</accession>
<dbReference type="EMBL" id="CP110821">
    <property type="protein sequence ID" value="WPX97395.1"/>
    <property type="molecule type" value="Genomic_DNA"/>
</dbReference>
<organism evidence="1 2">
    <name type="scientific">Candidatus Bandiella euplotis</name>
    <dbReference type="NCBI Taxonomy" id="1664265"/>
    <lineage>
        <taxon>Bacteria</taxon>
        <taxon>Pseudomonadati</taxon>
        <taxon>Pseudomonadota</taxon>
        <taxon>Alphaproteobacteria</taxon>
        <taxon>Rickettsiales</taxon>
        <taxon>Candidatus Midichloriaceae</taxon>
        <taxon>Candidatus Bandiella</taxon>
    </lineage>
</organism>
<evidence type="ECO:0000313" key="2">
    <source>
        <dbReference type="Proteomes" id="UP001327219"/>
    </source>
</evidence>
<dbReference type="Gene3D" id="2.60.40.2970">
    <property type="match status" value="1"/>
</dbReference>
<keyword evidence="2" id="KW-1185">Reference proteome</keyword>
<sequence length="425" mass="47590">MNNMSITAEISNPRDSSSFTFIVGDPVSLSVKIQNNSDKECTILNPVLGKEGDMLARDAFFVTALYSNGAHKFHANYHGITAHIVNNMVSIHPGGTLNFNVSLAKEYLLPSLGHYNVTYIVSPCYFPEGSFAMLEVKSPIIVLESGMDSKQQAHFTWLLLELTDASRSSPLFKMTPAEKVNFSFLDKYQKNANDAQMNQMQKATVKAHENAIASLISIRETKDVWSFTKWWFGSWDYTHLSSQDKHASNLFCMGNAGDVRNSLIKDYDSIEKFLSSNKHVHYVFGHDFCYEKDGTPKLHLYGFVLHSADDEKIYLCNQYINAPTYPKTNASNEDFNIISGQTHDTKSGVIVHEASHKAVHSSDHFYGYDVCKYYASTLSCVYGSGDRVENGANMKNADCLQIYEELNWLTHEVGHVAQGGETGEV</sequence>
<dbReference type="RefSeq" id="WP_323733457.1">
    <property type="nucleotide sequence ID" value="NZ_CP110821.1"/>
</dbReference>
<keyword evidence="1" id="KW-0614">Plasmid</keyword>
<dbReference type="Gene3D" id="3.40.390.10">
    <property type="entry name" value="Collagenase (Catalytic Domain)"/>
    <property type="match status" value="1"/>
</dbReference>
<reference evidence="1 2" key="1">
    <citation type="submission" date="2022-11" db="EMBL/GenBank/DDBJ databases">
        <title>Host association and intracellularity evolved multiple times independently in the Rickettsiales.</title>
        <authorList>
            <person name="Castelli M."/>
            <person name="Nardi T."/>
            <person name="Gammuto L."/>
            <person name="Bellinzona G."/>
            <person name="Sabaneyeva E."/>
            <person name="Potekhin A."/>
            <person name="Serra V."/>
            <person name="Petroni G."/>
            <person name="Sassera D."/>
        </authorList>
    </citation>
    <scope>NUCLEOTIDE SEQUENCE [LARGE SCALE GENOMIC DNA]</scope>
    <source>
        <strain evidence="1 2">NDG2</strain>
        <plasmid evidence="1 2">unnamed1</plasmid>
    </source>
</reference>
<protein>
    <submittedName>
        <fullName evidence="1">Peptidase M35 family</fullName>
    </submittedName>
</protein>
<evidence type="ECO:0000313" key="1">
    <source>
        <dbReference type="EMBL" id="WPX97395.1"/>
    </source>
</evidence>
<gene>
    <name evidence="1" type="ORF">Bandiella_01545</name>
</gene>
<name>A0ABZ0UR56_9RICK</name>
<dbReference type="Proteomes" id="UP001327219">
    <property type="component" value="Plasmid unnamed1"/>
</dbReference>
<dbReference type="InterPro" id="IPR024079">
    <property type="entry name" value="MetalloPept_cat_dom_sf"/>
</dbReference>